<dbReference type="VEuPathDB" id="TriTrypDB:TcIL3000.11.11830"/>
<name>G0V219_TRYCI</name>
<accession>G0V219</accession>
<dbReference type="AlphaFoldDB" id="G0V219"/>
<gene>
    <name evidence="1" type="ORF">TCIL3000_11_11830</name>
</gene>
<protein>
    <submittedName>
        <fullName evidence="1">Uncharacterized protein TCIL3000_11_11830</fullName>
    </submittedName>
</protein>
<evidence type="ECO:0000313" key="1">
    <source>
        <dbReference type="EMBL" id="CCC95691.1"/>
    </source>
</evidence>
<reference evidence="1" key="1">
    <citation type="journal article" date="2012" name="Proc. Natl. Acad. Sci. U.S.A.">
        <title>Antigenic diversity is generated by distinct evolutionary mechanisms in African trypanosome species.</title>
        <authorList>
            <person name="Jackson A.P."/>
            <person name="Berry A."/>
            <person name="Aslett M."/>
            <person name="Allison H.C."/>
            <person name="Burton P."/>
            <person name="Vavrova-Anderson J."/>
            <person name="Brown R."/>
            <person name="Browne H."/>
            <person name="Corton N."/>
            <person name="Hauser H."/>
            <person name="Gamble J."/>
            <person name="Gilderthorp R."/>
            <person name="Marcello L."/>
            <person name="McQuillan J."/>
            <person name="Otto T.D."/>
            <person name="Quail M.A."/>
            <person name="Sanders M.J."/>
            <person name="van Tonder A."/>
            <person name="Ginger M.L."/>
            <person name="Field M.C."/>
            <person name="Barry J.D."/>
            <person name="Hertz-Fowler C."/>
            <person name="Berriman M."/>
        </authorList>
    </citation>
    <scope>NUCLEOTIDE SEQUENCE</scope>
    <source>
        <strain evidence="1">IL3000</strain>
    </source>
</reference>
<organism evidence="1">
    <name type="scientific">Trypanosoma congolense (strain IL3000)</name>
    <dbReference type="NCBI Taxonomy" id="1068625"/>
    <lineage>
        <taxon>Eukaryota</taxon>
        <taxon>Discoba</taxon>
        <taxon>Euglenozoa</taxon>
        <taxon>Kinetoplastea</taxon>
        <taxon>Metakinetoplastina</taxon>
        <taxon>Trypanosomatida</taxon>
        <taxon>Trypanosomatidae</taxon>
        <taxon>Trypanosoma</taxon>
        <taxon>Nannomonas</taxon>
    </lineage>
</organism>
<proteinExistence type="predicted"/>
<sequence>MSLELYATLADLARLPREEPHSIKTLMCRVEDLRPPRHRELNSGRVFDISGQLLHSEYVSTPGDPCVRVFFYDEWASAAAFVEKGDIIFLKGFTVHDTPSVAGCDTEFPFFVTPIPHLATLRALQGSGCADGDTMEITVMADSLETPIIRVLPPKLWASYIANDVCQRAE</sequence>
<dbReference type="EMBL" id="HE575324">
    <property type="protein sequence ID" value="CCC95691.1"/>
    <property type="molecule type" value="Genomic_DNA"/>
</dbReference>